<protein>
    <recommendedName>
        <fullName evidence="4">Integral membrane protein</fullName>
    </recommendedName>
</protein>
<keyword evidence="1" id="KW-0812">Transmembrane</keyword>
<dbReference type="Proteomes" id="UP000546126">
    <property type="component" value="Unassembled WGS sequence"/>
</dbReference>
<dbReference type="AlphaFoldDB" id="A0A7Y6MGS5"/>
<keyword evidence="3" id="KW-1185">Reference proteome</keyword>
<evidence type="ECO:0000313" key="2">
    <source>
        <dbReference type="EMBL" id="NUW46385.1"/>
    </source>
</evidence>
<dbReference type="RefSeq" id="WP_175605849.1">
    <property type="nucleotide sequence ID" value="NZ_JABWGO010000016.1"/>
</dbReference>
<feature type="transmembrane region" description="Helical" evidence="1">
    <location>
        <begin position="114"/>
        <end position="133"/>
    </location>
</feature>
<evidence type="ECO:0000313" key="3">
    <source>
        <dbReference type="Proteomes" id="UP000546126"/>
    </source>
</evidence>
<feature type="transmembrane region" description="Helical" evidence="1">
    <location>
        <begin position="48"/>
        <end position="69"/>
    </location>
</feature>
<name>A0A7Y6MGS5_9ACTN</name>
<gene>
    <name evidence="2" type="ORF">HT134_40675</name>
</gene>
<evidence type="ECO:0000256" key="1">
    <source>
        <dbReference type="SAM" id="Phobius"/>
    </source>
</evidence>
<keyword evidence="1" id="KW-0472">Membrane</keyword>
<dbReference type="Pfam" id="PF19608">
    <property type="entry name" value="DUF6113"/>
    <property type="match status" value="1"/>
</dbReference>
<evidence type="ECO:0008006" key="4">
    <source>
        <dbReference type="Google" id="ProtNLM"/>
    </source>
</evidence>
<keyword evidence="1" id="KW-1133">Transmembrane helix</keyword>
<dbReference type="EMBL" id="JABWGO010000016">
    <property type="protein sequence ID" value="NUW46385.1"/>
    <property type="molecule type" value="Genomic_DNA"/>
</dbReference>
<dbReference type="InterPro" id="IPR046095">
    <property type="entry name" value="DUF6113"/>
</dbReference>
<accession>A0A7Y6MGS5</accession>
<feature type="transmembrane region" description="Helical" evidence="1">
    <location>
        <begin position="81"/>
        <end position="99"/>
    </location>
</feature>
<sequence length="151" mass="15475">MEDREQAGAVLFDAEERGQAGSALGGAVYGMLFVLGLVMGVVGGFTQAAWHVGAVPVAAIGWLLALFGVCLGAGRMLRTRAGAAVTAAGWLLVSMPLSIKLSQGDLVISSSPAGYVYLYGGVLAVATAFLLSPSSSRGSWLLRGHIPRNPT</sequence>
<organism evidence="2 3">
    <name type="scientific">Nonomuraea rhodomycinica</name>
    <dbReference type="NCBI Taxonomy" id="1712872"/>
    <lineage>
        <taxon>Bacteria</taxon>
        <taxon>Bacillati</taxon>
        <taxon>Actinomycetota</taxon>
        <taxon>Actinomycetes</taxon>
        <taxon>Streptosporangiales</taxon>
        <taxon>Streptosporangiaceae</taxon>
        <taxon>Nonomuraea</taxon>
    </lineage>
</organism>
<feature type="transmembrane region" description="Helical" evidence="1">
    <location>
        <begin position="21"/>
        <end position="42"/>
    </location>
</feature>
<reference evidence="2 3" key="1">
    <citation type="submission" date="2020-06" db="EMBL/GenBank/DDBJ databases">
        <authorList>
            <person name="Chanama M."/>
        </authorList>
    </citation>
    <scope>NUCLEOTIDE SEQUENCE [LARGE SCALE GENOMIC DNA]</scope>
    <source>
        <strain evidence="2 3">TBRC6557</strain>
    </source>
</reference>
<proteinExistence type="predicted"/>
<comment type="caution">
    <text evidence="2">The sequence shown here is derived from an EMBL/GenBank/DDBJ whole genome shotgun (WGS) entry which is preliminary data.</text>
</comment>